<dbReference type="SUPFAM" id="SSF54495">
    <property type="entry name" value="UBC-like"/>
    <property type="match status" value="1"/>
</dbReference>
<dbReference type="Proteomes" id="UP000014680">
    <property type="component" value="Unassembled WGS sequence"/>
</dbReference>
<evidence type="ECO:0000313" key="2">
    <source>
        <dbReference type="EMBL" id="ELP94785.1"/>
    </source>
</evidence>
<dbReference type="RefSeq" id="XP_004261556.1">
    <property type="nucleotide sequence ID" value="XM_004261508.1"/>
</dbReference>
<dbReference type="PROSITE" id="PS50127">
    <property type="entry name" value="UBC_2"/>
    <property type="match status" value="1"/>
</dbReference>
<dbReference type="GO" id="GO:0016874">
    <property type="term" value="F:ligase activity"/>
    <property type="evidence" value="ECO:0007669"/>
    <property type="project" value="UniProtKB-KW"/>
</dbReference>
<keyword evidence="3" id="KW-1185">Reference proteome</keyword>
<dbReference type="VEuPathDB" id="AmoebaDB:EIN_246690"/>
<protein>
    <submittedName>
        <fullName evidence="2">Ubiquitin-conjugating enzyme E2, putative</fullName>
        <ecNumber evidence="2">6.3.2.19</ecNumber>
    </submittedName>
</protein>
<organism evidence="2 3">
    <name type="scientific">Entamoeba invadens IP1</name>
    <dbReference type="NCBI Taxonomy" id="370355"/>
    <lineage>
        <taxon>Eukaryota</taxon>
        <taxon>Amoebozoa</taxon>
        <taxon>Evosea</taxon>
        <taxon>Archamoebae</taxon>
        <taxon>Mastigamoebida</taxon>
        <taxon>Entamoebidae</taxon>
        <taxon>Entamoeba</taxon>
    </lineage>
</organism>
<dbReference type="AlphaFoldDB" id="A0A0A1UDW6"/>
<gene>
    <name evidence="2" type="ORF">EIN_246690</name>
</gene>
<reference evidence="2 3" key="1">
    <citation type="submission" date="2012-10" db="EMBL/GenBank/DDBJ databases">
        <authorList>
            <person name="Zafar N."/>
            <person name="Inman J."/>
            <person name="Hall N."/>
            <person name="Lorenzi H."/>
            <person name="Caler E."/>
        </authorList>
    </citation>
    <scope>NUCLEOTIDE SEQUENCE [LARGE SCALE GENOMIC DNA]</scope>
    <source>
        <strain evidence="2 3">IP1</strain>
    </source>
</reference>
<dbReference type="Pfam" id="PF00179">
    <property type="entry name" value="UQ_con"/>
    <property type="match status" value="1"/>
</dbReference>
<dbReference type="InterPro" id="IPR050113">
    <property type="entry name" value="Ub_conjugating_enzyme"/>
</dbReference>
<keyword evidence="2" id="KW-0436">Ligase</keyword>
<evidence type="ECO:0000313" key="3">
    <source>
        <dbReference type="Proteomes" id="UP000014680"/>
    </source>
</evidence>
<dbReference type="EC" id="6.3.2.19" evidence="2"/>
<dbReference type="GeneID" id="14894080"/>
<dbReference type="InterPro" id="IPR016135">
    <property type="entry name" value="UBQ-conjugating_enzyme/RWD"/>
</dbReference>
<dbReference type="OMA" id="DESIMVW"/>
<dbReference type="InterPro" id="IPR000608">
    <property type="entry name" value="UBC"/>
</dbReference>
<dbReference type="SMART" id="SM00212">
    <property type="entry name" value="UBCc"/>
    <property type="match status" value="1"/>
</dbReference>
<dbReference type="OrthoDB" id="7851174at2759"/>
<dbReference type="KEGG" id="eiv:EIN_246690"/>
<proteinExistence type="predicted"/>
<dbReference type="EMBL" id="KB206169">
    <property type="protein sequence ID" value="ELP94785.1"/>
    <property type="molecule type" value="Genomic_DNA"/>
</dbReference>
<sequence length="151" mass="17134">MKRITGELSKMQKNTEGWFSVQTSEGNIKLWNITVNGPENSPFEGGKFKLKIVLPDEYPQKPPVLTVETKVYSPIVNPDDHTICAPILQTDNKPENWAPTKTIYDVILTFRTMLGDLKTEHVSDPTVAQVLSENPEKFKKTAKEWTKLYAV</sequence>
<name>A0A0A1UDW6_ENTIV</name>
<accession>A0A0A1UDW6</accession>
<evidence type="ECO:0000259" key="1">
    <source>
        <dbReference type="PROSITE" id="PS50127"/>
    </source>
</evidence>
<feature type="domain" description="UBC core" evidence="1">
    <location>
        <begin position="1"/>
        <end position="151"/>
    </location>
</feature>
<dbReference type="PANTHER" id="PTHR24067">
    <property type="entry name" value="UBIQUITIN-CONJUGATING ENZYME E2"/>
    <property type="match status" value="1"/>
</dbReference>
<dbReference type="Gene3D" id="3.10.110.10">
    <property type="entry name" value="Ubiquitin Conjugating Enzyme"/>
    <property type="match status" value="1"/>
</dbReference>